<gene>
    <name evidence="2" type="ORF">SDC9_204235</name>
</gene>
<sequence>MLSHLVYAVVGITCHQYTALCRKVRIGKIKACAYNAVGGQIGLLICLLRHLLITRHQYLRPLKLCNDLFFRQGKDRDDIHLRIGILF</sequence>
<keyword evidence="1" id="KW-0472">Membrane</keyword>
<name>A0A645IYM3_9ZZZZ</name>
<accession>A0A645IYM3</accession>
<dbReference type="EMBL" id="VSSQ01127004">
    <property type="protein sequence ID" value="MPN56545.1"/>
    <property type="molecule type" value="Genomic_DNA"/>
</dbReference>
<evidence type="ECO:0000256" key="1">
    <source>
        <dbReference type="SAM" id="Phobius"/>
    </source>
</evidence>
<organism evidence="2">
    <name type="scientific">bioreactor metagenome</name>
    <dbReference type="NCBI Taxonomy" id="1076179"/>
    <lineage>
        <taxon>unclassified sequences</taxon>
        <taxon>metagenomes</taxon>
        <taxon>ecological metagenomes</taxon>
    </lineage>
</organism>
<protein>
    <submittedName>
        <fullName evidence="2">Uncharacterized protein</fullName>
    </submittedName>
</protein>
<keyword evidence="1" id="KW-0812">Transmembrane</keyword>
<dbReference type="AlphaFoldDB" id="A0A645IYM3"/>
<keyword evidence="1" id="KW-1133">Transmembrane helix</keyword>
<evidence type="ECO:0000313" key="2">
    <source>
        <dbReference type="EMBL" id="MPN56545.1"/>
    </source>
</evidence>
<reference evidence="2" key="1">
    <citation type="submission" date="2019-08" db="EMBL/GenBank/DDBJ databases">
        <authorList>
            <person name="Kucharzyk K."/>
            <person name="Murdoch R.W."/>
            <person name="Higgins S."/>
            <person name="Loffler F."/>
        </authorList>
    </citation>
    <scope>NUCLEOTIDE SEQUENCE</scope>
</reference>
<feature type="transmembrane region" description="Helical" evidence="1">
    <location>
        <begin position="32"/>
        <end position="52"/>
    </location>
</feature>
<comment type="caution">
    <text evidence="2">The sequence shown here is derived from an EMBL/GenBank/DDBJ whole genome shotgun (WGS) entry which is preliminary data.</text>
</comment>
<proteinExistence type="predicted"/>